<feature type="compositionally biased region" description="Basic and acidic residues" evidence="2">
    <location>
        <begin position="1"/>
        <end position="10"/>
    </location>
</feature>
<gene>
    <name evidence="4" type="primary">BQ5605_C001g00566</name>
    <name evidence="4" type="ORF">BQ5605_C001G00566</name>
</gene>
<dbReference type="Pfam" id="PF12622">
    <property type="entry name" value="NpwBP"/>
    <property type="match status" value="1"/>
</dbReference>
<dbReference type="AlphaFoldDB" id="A0A2X0P6G1"/>
<proteinExistence type="predicted"/>
<evidence type="ECO:0000313" key="5">
    <source>
        <dbReference type="Proteomes" id="UP000249464"/>
    </source>
</evidence>
<organism evidence="4 5">
    <name type="scientific">Microbotryum silenes-dioicae</name>
    <dbReference type="NCBI Taxonomy" id="796604"/>
    <lineage>
        <taxon>Eukaryota</taxon>
        <taxon>Fungi</taxon>
        <taxon>Dikarya</taxon>
        <taxon>Basidiomycota</taxon>
        <taxon>Pucciniomycotina</taxon>
        <taxon>Microbotryomycetes</taxon>
        <taxon>Microbotryales</taxon>
        <taxon>Microbotryaceae</taxon>
        <taxon>Microbotryum</taxon>
    </lineage>
</organism>
<accession>A0A2X0P6G1</accession>
<reference evidence="4 5" key="1">
    <citation type="submission" date="2016-11" db="EMBL/GenBank/DDBJ databases">
        <authorList>
            <person name="Jaros S."/>
            <person name="Januszkiewicz K."/>
            <person name="Wedrychowicz H."/>
        </authorList>
    </citation>
    <scope>NUCLEOTIDE SEQUENCE [LARGE SCALE GENOMIC DNA]</scope>
</reference>
<name>A0A2X0P6G1_9BASI</name>
<dbReference type="Pfam" id="PF09429">
    <property type="entry name" value="Wbp11"/>
    <property type="match status" value="1"/>
</dbReference>
<feature type="coiled-coil region" evidence="1">
    <location>
        <begin position="55"/>
        <end position="82"/>
    </location>
</feature>
<feature type="region of interest" description="Disordered" evidence="2">
    <location>
        <begin position="1"/>
        <end position="31"/>
    </location>
</feature>
<evidence type="ECO:0000256" key="2">
    <source>
        <dbReference type="SAM" id="MobiDB-lite"/>
    </source>
</evidence>
<dbReference type="GO" id="GO:0006396">
    <property type="term" value="P:RNA processing"/>
    <property type="evidence" value="ECO:0007669"/>
    <property type="project" value="InterPro"/>
</dbReference>
<sequence>MAKNAVDAHRKALKKKEIKRNKDDRKKVREISTVKKDTRTLESDIKRLASKRDLTANDKEQLASLRSELERINKAKATYVEAHPEHRKFVYPERPEGANGPGGAGPSRDPPGLYTKDGKLKHPERSIYYDPVFNPFGAPPPGMPYRERPPTAEEMSAFMPAPMPAPPPAESEEDDDEDDSDEDDEDEDEDDDIVMPEGPPPGSDDSDEDSDDSLGDIPMPPGPPPPKAMTRPNGQQNITRPAIQRPSQGPRPPPYPQHRGSHPNFNPHQQYPPRPPPNFRPPPFHPNGPPRQPHHLPARPPPPSQLDPITGEMSTNYQAHQHARRNDAQANASSIPPPPTGDPPPPPPPPPSASVSSSATVTGLPTPFAAIGASAPAATISAAPQLRDLKKEATAFMPSHLRKKKATTASASTAASAGLGSIDAARGSGEGGNPIPERASLLGALKDAGISGQKSMGGAQTKAERAKEDYARFEAEMAEFL</sequence>
<evidence type="ECO:0000313" key="4">
    <source>
        <dbReference type="EMBL" id="SGY47726.1"/>
    </source>
</evidence>
<dbReference type="STRING" id="796604.A0A2X0P6G1"/>
<feature type="compositionally biased region" description="Pro residues" evidence="2">
    <location>
        <begin position="270"/>
        <end position="291"/>
    </location>
</feature>
<keyword evidence="5" id="KW-1185">Reference proteome</keyword>
<feature type="compositionally biased region" description="Basic and acidic residues" evidence="2">
    <location>
        <begin position="83"/>
        <end position="96"/>
    </location>
</feature>
<feature type="compositionally biased region" description="Basic and acidic residues" evidence="2">
    <location>
        <begin position="116"/>
        <end position="127"/>
    </location>
</feature>
<protein>
    <submittedName>
        <fullName evidence="4">BQ5605_C001g00566 protein</fullName>
    </submittedName>
</protein>
<keyword evidence="1" id="KW-0175">Coiled coil</keyword>
<feature type="compositionally biased region" description="Pro residues" evidence="2">
    <location>
        <begin position="335"/>
        <end position="352"/>
    </location>
</feature>
<feature type="compositionally biased region" description="Basic and acidic residues" evidence="2">
    <location>
        <begin position="20"/>
        <end position="31"/>
    </location>
</feature>
<dbReference type="InterPro" id="IPR019007">
    <property type="entry name" value="Wbp11/ELF5/Saf1_N"/>
</dbReference>
<evidence type="ECO:0000259" key="3">
    <source>
        <dbReference type="Pfam" id="PF09429"/>
    </source>
</evidence>
<dbReference type="Proteomes" id="UP000249464">
    <property type="component" value="Unassembled WGS sequence"/>
</dbReference>
<feature type="region of interest" description="Disordered" evidence="2">
    <location>
        <begin position="391"/>
        <end position="438"/>
    </location>
</feature>
<feature type="compositionally biased region" description="Low complexity" evidence="2">
    <location>
        <begin position="407"/>
        <end position="417"/>
    </location>
</feature>
<evidence type="ECO:0000256" key="1">
    <source>
        <dbReference type="SAM" id="Coils"/>
    </source>
</evidence>
<feature type="compositionally biased region" description="Acidic residues" evidence="2">
    <location>
        <begin position="170"/>
        <end position="194"/>
    </location>
</feature>
<dbReference type="EMBL" id="FQNC01000043">
    <property type="protein sequence ID" value="SGY47726.1"/>
    <property type="molecule type" value="Genomic_DNA"/>
</dbReference>
<feature type="region of interest" description="Disordered" evidence="2">
    <location>
        <begin position="83"/>
        <end position="367"/>
    </location>
</feature>
<feature type="compositionally biased region" description="Acidic residues" evidence="2">
    <location>
        <begin position="204"/>
        <end position="214"/>
    </location>
</feature>
<feature type="domain" description="Wbp11/ELF5/Saf1 N-terminal" evidence="3">
    <location>
        <begin position="4"/>
        <end position="74"/>
    </location>
</feature>
<feature type="compositionally biased region" description="Pro residues" evidence="2">
    <location>
        <begin position="218"/>
        <end position="227"/>
    </location>
</feature>